<proteinExistence type="inferred from homology"/>
<dbReference type="OrthoDB" id="7374604at2"/>
<evidence type="ECO:0000256" key="2">
    <source>
        <dbReference type="ARBA" id="ARBA00009853"/>
    </source>
</evidence>
<dbReference type="PATRIC" id="fig|74031.6.peg.160"/>
<sequence length="306" mass="32575">MSANEGISAEAAARPGWGVFWMVVTGLLFVGVTALVKVLGTRVPAPQAAFLRYAMGLIFLLPLLTTLRDLRLDRGTWGLIGARGAFHTLGVGLWFYAMARIPIADVTAMNYLSPIYVTLGAALFLGETLAARRVMAVVVALCGALIILRPGFREVGTGHLAMLFTAIFFGGSYLLAKMISGRISAGVVVAMLSITVTVGLAPMAWAVWVTPTWWELGVLFCVACLATGGHYTMTLAFRSAPLTVTQPVTFLQLVWAVLLGALVFGEGVDIFVVLGGTVIVGSVSFISWREAVLKRRVTPPVSATKV</sequence>
<evidence type="ECO:0000256" key="1">
    <source>
        <dbReference type="ARBA" id="ARBA00004141"/>
    </source>
</evidence>
<feature type="transmembrane region" description="Helical" evidence="6">
    <location>
        <begin position="108"/>
        <end position="126"/>
    </location>
</feature>
<feature type="domain" description="EamA" evidence="7">
    <location>
        <begin position="157"/>
        <end position="287"/>
    </location>
</feature>
<dbReference type="InterPro" id="IPR037185">
    <property type="entry name" value="EmrE-like"/>
</dbReference>
<keyword evidence="4 6" id="KW-1133">Transmembrane helix</keyword>
<comment type="caution">
    <text evidence="8">The sequence shown here is derived from an EMBL/GenBank/DDBJ whole genome shotgun (WGS) entry which is preliminary data.</text>
</comment>
<evidence type="ECO:0000256" key="4">
    <source>
        <dbReference type="ARBA" id="ARBA00022989"/>
    </source>
</evidence>
<feature type="transmembrane region" description="Helical" evidence="6">
    <location>
        <begin position="183"/>
        <end position="207"/>
    </location>
</feature>
<protein>
    <submittedName>
        <fullName evidence="8">Riboflavin transporter</fullName>
    </submittedName>
</protein>
<feature type="transmembrane region" description="Helical" evidence="6">
    <location>
        <begin position="76"/>
        <end position="96"/>
    </location>
</feature>
<accession>A0A0L6D0Z4</accession>
<dbReference type="GO" id="GO:0016020">
    <property type="term" value="C:membrane"/>
    <property type="evidence" value="ECO:0007669"/>
    <property type="project" value="UniProtKB-SubCell"/>
</dbReference>
<comment type="subcellular location">
    <subcellularLocation>
        <location evidence="1">Membrane</location>
        <topology evidence="1">Multi-pass membrane protein</topology>
    </subcellularLocation>
</comment>
<evidence type="ECO:0000259" key="7">
    <source>
        <dbReference type="Pfam" id="PF00892"/>
    </source>
</evidence>
<dbReference type="PANTHER" id="PTHR22911:SF6">
    <property type="entry name" value="SOLUTE CARRIER FAMILY 35 MEMBER G1"/>
    <property type="match status" value="1"/>
</dbReference>
<dbReference type="Proteomes" id="UP000037046">
    <property type="component" value="Unassembled WGS sequence"/>
</dbReference>
<feature type="transmembrane region" description="Helical" evidence="6">
    <location>
        <begin position="133"/>
        <end position="152"/>
    </location>
</feature>
<evidence type="ECO:0000313" key="8">
    <source>
        <dbReference type="EMBL" id="KNX43368.1"/>
    </source>
</evidence>
<evidence type="ECO:0000256" key="5">
    <source>
        <dbReference type="ARBA" id="ARBA00023136"/>
    </source>
</evidence>
<reference evidence="9" key="1">
    <citation type="submission" date="2015-07" db="EMBL/GenBank/DDBJ databases">
        <title>Draft Genome Sequence of Roseovarius tolerans EL-164, a producer of N-Acylated Alanine Methyl Esters (NAMEs).</title>
        <authorList>
            <person name="Voget S."/>
            <person name="Bruns H."/>
            <person name="Wagner-Doebler I."/>
            <person name="Schulz S."/>
            <person name="Daniel R."/>
        </authorList>
    </citation>
    <scope>NUCLEOTIDE SEQUENCE [LARGE SCALE GENOMIC DNA]</scope>
    <source>
        <strain evidence="9">EL-164</strain>
    </source>
</reference>
<comment type="similarity">
    <text evidence="2">Belongs to the drug/metabolite transporter (DMT) superfamily. 10 TMS drug/metabolite exporter (DME) (TC 2.A.7.3) family.</text>
</comment>
<evidence type="ECO:0000256" key="3">
    <source>
        <dbReference type="ARBA" id="ARBA00022692"/>
    </source>
</evidence>
<keyword evidence="5 6" id="KW-0472">Membrane</keyword>
<feature type="transmembrane region" description="Helical" evidence="6">
    <location>
        <begin position="158"/>
        <end position="176"/>
    </location>
</feature>
<dbReference type="AlphaFoldDB" id="A0A0L6D0Z4"/>
<feature type="domain" description="EamA" evidence="7">
    <location>
        <begin position="17"/>
        <end position="148"/>
    </location>
</feature>
<evidence type="ECO:0000256" key="6">
    <source>
        <dbReference type="SAM" id="Phobius"/>
    </source>
</evidence>
<keyword evidence="9" id="KW-1185">Reference proteome</keyword>
<keyword evidence="3 6" id="KW-0812">Transmembrane</keyword>
<name>A0A0L6D0Z4_9RHOB</name>
<organism evidence="8 9">
    <name type="scientific">Roseovarius tolerans</name>
    <dbReference type="NCBI Taxonomy" id="74031"/>
    <lineage>
        <taxon>Bacteria</taxon>
        <taxon>Pseudomonadati</taxon>
        <taxon>Pseudomonadota</taxon>
        <taxon>Alphaproteobacteria</taxon>
        <taxon>Rhodobacterales</taxon>
        <taxon>Roseobacteraceae</taxon>
        <taxon>Roseovarius</taxon>
    </lineage>
</organism>
<dbReference type="InterPro" id="IPR000620">
    <property type="entry name" value="EamA_dom"/>
</dbReference>
<evidence type="ECO:0000313" key="9">
    <source>
        <dbReference type="Proteomes" id="UP000037046"/>
    </source>
</evidence>
<feature type="transmembrane region" description="Helical" evidence="6">
    <location>
        <begin position="213"/>
        <end position="232"/>
    </location>
</feature>
<dbReference type="RefSeq" id="WP_050661162.1">
    <property type="nucleotide sequence ID" value="NZ_CP118494.1"/>
</dbReference>
<feature type="transmembrane region" description="Helical" evidence="6">
    <location>
        <begin position="244"/>
        <end position="264"/>
    </location>
</feature>
<gene>
    <name evidence="8" type="primary">ribN_1</name>
    <name evidence="8" type="ORF">ROTO_01570</name>
</gene>
<dbReference type="SUPFAM" id="SSF103481">
    <property type="entry name" value="Multidrug resistance efflux transporter EmrE"/>
    <property type="match status" value="2"/>
</dbReference>
<dbReference type="STRING" id="74031.SAMN04488077_11540"/>
<dbReference type="EMBL" id="LGVV01000001">
    <property type="protein sequence ID" value="KNX43368.1"/>
    <property type="molecule type" value="Genomic_DNA"/>
</dbReference>
<feature type="transmembrane region" description="Helical" evidence="6">
    <location>
        <begin position="20"/>
        <end position="39"/>
    </location>
</feature>
<dbReference type="PANTHER" id="PTHR22911">
    <property type="entry name" value="ACYL-MALONYL CONDENSING ENZYME-RELATED"/>
    <property type="match status" value="1"/>
</dbReference>
<dbReference type="Pfam" id="PF00892">
    <property type="entry name" value="EamA"/>
    <property type="match status" value="2"/>
</dbReference>
<feature type="transmembrane region" description="Helical" evidence="6">
    <location>
        <begin position="45"/>
        <end position="64"/>
    </location>
</feature>